<keyword evidence="5" id="KW-0028">Amino-acid biosynthesis</keyword>
<dbReference type="PIRSF" id="PIRSF001413">
    <property type="entry name" value="Trp_syn_beta"/>
    <property type="match status" value="1"/>
</dbReference>
<comment type="similarity">
    <text evidence="2 5">Belongs to the TrpB family.</text>
</comment>
<accession>A0ABS6DQ31</accession>
<dbReference type="PANTHER" id="PTHR48077">
    <property type="entry name" value="TRYPTOPHAN SYNTHASE-RELATED"/>
    <property type="match status" value="1"/>
</dbReference>
<dbReference type="InterPro" id="IPR023026">
    <property type="entry name" value="Trp_synth_beta/beta-like"/>
</dbReference>
<dbReference type="CDD" id="cd06446">
    <property type="entry name" value="Trp-synth_B"/>
    <property type="match status" value="1"/>
</dbReference>
<dbReference type="NCBIfam" id="TIGR00263">
    <property type="entry name" value="trpB"/>
    <property type="match status" value="1"/>
</dbReference>
<gene>
    <name evidence="5 7" type="primary">trpB</name>
    <name evidence="7" type="ORF">KQ875_02295</name>
</gene>
<comment type="function">
    <text evidence="5">The beta subunit is responsible for the synthesis of L-tryptophan from indole and L-serine.</text>
</comment>
<comment type="catalytic activity">
    <reaction evidence="5">
        <text>(1S,2R)-1-C-(indol-3-yl)glycerol 3-phosphate + L-serine = D-glyceraldehyde 3-phosphate + L-tryptophan + H2O</text>
        <dbReference type="Rhea" id="RHEA:10532"/>
        <dbReference type="ChEBI" id="CHEBI:15377"/>
        <dbReference type="ChEBI" id="CHEBI:33384"/>
        <dbReference type="ChEBI" id="CHEBI:57912"/>
        <dbReference type="ChEBI" id="CHEBI:58866"/>
        <dbReference type="ChEBI" id="CHEBI:59776"/>
        <dbReference type="EC" id="4.2.1.20"/>
    </reaction>
</comment>
<feature type="modified residue" description="N6-(pyridoxal phosphate)lysine" evidence="5">
    <location>
        <position position="98"/>
    </location>
</feature>
<dbReference type="GO" id="GO:0004834">
    <property type="term" value="F:tryptophan synthase activity"/>
    <property type="evidence" value="ECO:0007669"/>
    <property type="project" value="UniProtKB-EC"/>
</dbReference>
<comment type="subunit">
    <text evidence="3 5">Tetramer of two alpha and two beta chains.</text>
</comment>
<name>A0ABS6DQ31_9MOLU</name>
<dbReference type="EC" id="4.2.1.20" evidence="5"/>
<evidence type="ECO:0000259" key="6">
    <source>
        <dbReference type="Pfam" id="PF00291"/>
    </source>
</evidence>
<dbReference type="PANTHER" id="PTHR48077:SF3">
    <property type="entry name" value="TRYPTOPHAN SYNTHASE"/>
    <property type="match status" value="1"/>
</dbReference>
<keyword evidence="5" id="KW-0057">Aromatic amino acid biosynthesis</keyword>
<reference evidence="7" key="1">
    <citation type="submission" date="2021-06" db="EMBL/GenBank/DDBJ databases">
        <title>Novel Mycoplasma species detected in California sea lions (Zalophus californianus) from the USA.</title>
        <authorList>
            <person name="Volokhov D.V."/>
            <person name="Furtak V.A."/>
            <person name="Zagorodnyaya T.A."/>
        </authorList>
    </citation>
    <scope>NUCLEOTIDE SEQUENCE [LARGE SCALE GENOMIC DNA]</scope>
    <source>
        <strain evidence="7">CSL 5346</strain>
    </source>
</reference>
<keyword evidence="5 7" id="KW-0456">Lyase</keyword>
<dbReference type="InterPro" id="IPR006654">
    <property type="entry name" value="Trp_synth_beta"/>
</dbReference>
<dbReference type="Pfam" id="PF00291">
    <property type="entry name" value="PALP"/>
    <property type="match status" value="1"/>
</dbReference>
<organism evidence="7 8">
    <name type="scientific">Mycoplasma zalophi</name>
    <dbReference type="NCBI Taxonomy" id="191287"/>
    <lineage>
        <taxon>Bacteria</taxon>
        <taxon>Bacillati</taxon>
        <taxon>Mycoplasmatota</taxon>
        <taxon>Mollicutes</taxon>
        <taxon>Mycoplasmataceae</taxon>
        <taxon>Mycoplasma</taxon>
    </lineage>
</organism>
<protein>
    <recommendedName>
        <fullName evidence="5">Tryptophan synthase beta chain</fullName>
        <ecNumber evidence="5">4.2.1.20</ecNumber>
    </recommendedName>
</protein>
<proteinExistence type="inferred from homology"/>
<dbReference type="Proteomes" id="UP000718793">
    <property type="component" value="Unassembled WGS sequence"/>
</dbReference>
<dbReference type="RefSeq" id="WP_216488995.1">
    <property type="nucleotide sequence ID" value="NZ_JAHMHH010000002.1"/>
</dbReference>
<evidence type="ECO:0000256" key="4">
    <source>
        <dbReference type="ARBA" id="ARBA00022898"/>
    </source>
</evidence>
<dbReference type="EMBL" id="JAHMHH010000002">
    <property type="protein sequence ID" value="MBU4692422.1"/>
    <property type="molecule type" value="Genomic_DNA"/>
</dbReference>
<evidence type="ECO:0000256" key="3">
    <source>
        <dbReference type="ARBA" id="ARBA00011270"/>
    </source>
</evidence>
<evidence type="ECO:0000256" key="2">
    <source>
        <dbReference type="ARBA" id="ARBA00009982"/>
    </source>
</evidence>
<keyword evidence="4 5" id="KW-0663">Pyridoxal phosphate</keyword>
<evidence type="ECO:0000313" key="8">
    <source>
        <dbReference type="Proteomes" id="UP000718793"/>
    </source>
</evidence>
<keyword evidence="5" id="KW-0822">Tryptophan biosynthesis</keyword>
<sequence length="415" mass="45782">MNEKLKEYLEKTPTKEGFFGEYGGSYLPDDLQILFNDIANKYYEISQTEEFKTELKKLRKYFQGRPTPIYYCENLSKKYGKARIFVKREDLNEGGSHKTNHCLAEALFAKMMGKKKLIAETGAGSHGAAIALAAAHFGLECEIHMGAVDIEKQQPNVEKMKILGAQVIAATHGAQTLKEAVDSAFESYKKQSDIAIYAIGSVVGPHPFPMIVRNFQKIIGEEIKKQFNEEYNKDPDYLVACVGGGSNAIGAFTEFLFSETKLMGVEPLGHGPKKGQHASTLGFGKSGILHGFKSLILSNEQGEPDEVYSIASGLDYPGVGPEHAHLKQQGLVEYVSIDDNEALEAFLVMSSTEGIIPALESSHAIAQAIKIAKENSDKNIDIVINLSGRGDKDLSYVLANYKKEIEEFRIKNNLK</sequence>
<feature type="domain" description="Tryptophan synthase beta chain-like PALP" evidence="6">
    <location>
        <begin position="64"/>
        <end position="388"/>
    </location>
</feature>
<dbReference type="InterPro" id="IPR001926">
    <property type="entry name" value="TrpB-like_PALP"/>
</dbReference>
<comment type="pathway">
    <text evidence="5">Amino-acid biosynthesis; L-tryptophan biosynthesis; L-tryptophan from chorismate: step 5/5.</text>
</comment>
<comment type="caution">
    <text evidence="7">The sequence shown here is derived from an EMBL/GenBank/DDBJ whole genome shotgun (WGS) entry which is preliminary data.</text>
</comment>
<evidence type="ECO:0000256" key="1">
    <source>
        <dbReference type="ARBA" id="ARBA00001933"/>
    </source>
</evidence>
<keyword evidence="8" id="KW-1185">Reference proteome</keyword>
<evidence type="ECO:0000256" key="5">
    <source>
        <dbReference type="HAMAP-Rule" id="MF_00133"/>
    </source>
</evidence>
<comment type="cofactor">
    <cofactor evidence="1 5">
        <name>pyridoxal 5'-phosphate</name>
        <dbReference type="ChEBI" id="CHEBI:597326"/>
    </cofactor>
</comment>
<evidence type="ECO:0000313" key="7">
    <source>
        <dbReference type="EMBL" id="MBU4692422.1"/>
    </source>
</evidence>
<dbReference type="HAMAP" id="MF_00133">
    <property type="entry name" value="Trp_synth_beta"/>
    <property type="match status" value="1"/>
</dbReference>